<evidence type="ECO:0000259" key="11">
    <source>
        <dbReference type="Pfam" id="PF07654"/>
    </source>
</evidence>
<dbReference type="InterPro" id="IPR036179">
    <property type="entry name" value="Ig-like_dom_sf"/>
</dbReference>
<dbReference type="GO" id="GO:0042612">
    <property type="term" value="C:MHC class I protein complex"/>
    <property type="evidence" value="ECO:0007669"/>
    <property type="project" value="UniProtKB-KW"/>
</dbReference>
<sequence length="92" mass="10374">LKDGEVRDQETERSSIVPNSDGTYYTWVSIEAHPGEQDKCRCRVEHASLAEPGVFLWEPEPNLLAFILGMVIAVLAVIAIIVFLIWKYRSGK</sequence>
<feature type="non-terminal residue" evidence="12">
    <location>
        <position position="1"/>
    </location>
</feature>
<evidence type="ECO:0000256" key="3">
    <source>
        <dbReference type="ARBA" id="ARBA00022692"/>
    </source>
</evidence>
<proteinExistence type="predicted"/>
<keyword evidence="5" id="KW-0391">Immunity</keyword>
<dbReference type="EMBL" id="VZTU01023061">
    <property type="protein sequence ID" value="NXT81613.1"/>
    <property type="molecule type" value="Genomic_DNA"/>
</dbReference>
<gene>
    <name evidence="12" type="primary">Ha1f_6</name>
    <name evidence="12" type="ORF">ZAPATR_R12481</name>
</gene>
<evidence type="ECO:0000256" key="2">
    <source>
        <dbReference type="ARBA" id="ARBA00022451"/>
    </source>
</evidence>
<dbReference type="PANTHER" id="PTHR16675">
    <property type="entry name" value="MHC CLASS I-RELATED"/>
    <property type="match status" value="1"/>
</dbReference>
<dbReference type="InterPro" id="IPR013783">
    <property type="entry name" value="Ig-like_fold"/>
</dbReference>
<evidence type="ECO:0000256" key="4">
    <source>
        <dbReference type="ARBA" id="ARBA00022729"/>
    </source>
</evidence>
<dbReference type="Pfam" id="PF07654">
    <property type="entry name" value="C1-set"/>
    <property type="match status" value="1"/>
</dbReference>
<keyword evidence="4" id="KW-0732">Signal</keyword>
<dbReference type="PANTHER" id="PTHR16675:SF242">
    <property type="entry name" value="MAJOR HISTOCOMPATIBILITY COMPLEX CLASS I-RELATED GENE PROTEIN"/>
    <property type="match status" value="1"/>
</dbReference>
<dbReference type="InterPro" id="IPR003597">
    <property type="entry name" value="Ig_C1-set"/>
</dbReference>
<dbReference type="SUPFAM" id="SSF48726">
    <property type="entry name" value="Immunoglobulin"/>
    <property type="match status" value="1"/>
</dbReference>
<keyword evidence="7 10" id="KW-0472">Membrane</keyword>
<evidence type="ECO:0000313" key="13">
    <source>
        <dbReference type="Proteomes" id="UP000557426"/>
    </source>
</evidence>
<dbReference type="GO" id="GO:0002474">
    <property type="term" value="P:antigen processing and presentation of peptide antigen via MHC class I"/>
    <property type="evidence" value="ECO:0007669"/>
    <property type="project" value="UniProtKB-KW"/>
</dbReference>
<evidence type="ECO:0000256" key="7">
    <source>
        <dbReference type="ARBA" id="ARBA00023136"/>
    </source>
</evidence>
<evidence type="ECO:0000256" key="5">
    <source>
        <dbReference type="ARBA" id="ARBA00022859"/>
    </source>
</evidence>
<feature type="non-terminal residue" evidence="12">
    <location>
        <position position="92"/>
    </location>
</feature>
<name>A0A7L3FLB4_9GRUI</name>
<comment type="subcellular location">
    <subcellularLocation>
        <location evidence="1">Membrane</location>
        <topology evidence="1">Single-pass type I membrane protein</topology>
    </subcellularLocation>
</comment>
<keyword evidence="3 10" id="KW-0812">Transmembrane</keyword>
<reference evidence="12 13" key="1">
    <citation type="submission" date="2019-09" db="EMBL/GenBank/DDBJ databases">
        <title>Bird 10,000 Genomes (B10K) Project - Family phase.</title>
        <authorList>
            <person name="Zhang G."/>
        </authorList>
    </citation>
    <scope>NUCLEOTIDE SEQUENCE [LARGE SCALE GENOMIC DNA]</scope>
    <source>
        <strain evidence="12">B10K-DU-011-47</strain>
        <tissue evidence="12">Mixed tissue sample</tissue>
    </source>
</reference>
<evidence type="ECO:0000256" key="10">
    <source>
        <dbReference type="SAM" id="Phobius"/>
    </source>
</evidence>
<feature type="domain" description="Immunoglobulin C1-set" evidence="11">
    <location>
        <begin position="2"/>
        <end position="49"/>
    </location>
</feature>
<keyword evidence="9" id="KW-0325">Glycoprotein</keyword>
<dbReference type="GO" id="GO:0005615">
    <property type="term" value="C:extracellular space"/>
    <property type="evidence" value="ECO:0007669"/>
    <property type="project" value="TreeGrafter"/>
</dbReference>
<dbReference type="AlphaFoldDB" id="A0A7L3FLB4"/>
<dbReference type="InterPro" id="IPR050208">
    <property type="entry name" value="MHC_class-I_related"/>
</dbReference>
<organism evidence="12 13">
    <name type="scientific">Zapornia atra</name>
    <name type="common">Henderson crake</name>
    <dbReference type="NCBI Taxonomy" id="2585822"/>
    <lineage>
        <taxon>Eukaryota</taxon>
        <taxon>Metazoa</taxon>
        <taxon>Chordata</taxon>
        <taxon>Craniata</taxon>
        <taxon>Vertebrata</taxon>
        <taxon>Euteleostomi</taxon>
        <taxon>Archelosauria</taxon>
        <taxon>Archosauria</taxon>
        <taxon>Dinosauria</taxon>
        <taxon>Saurischia</taxon>
        <taxon>Theropoda</taxon>
        <taxon>Coelurosauria</taxon>
        <taxon>Aves</taxon>
        <taxon>Neognathae</taxon>
        <taxon>Neoaves</taxon>
        <taxon>Gruiformes</taxon>
        <taxon>Rallidae</taxon>
        <taxon>Zapornia</taxon>
    </lineage>
</organism>
<dbReference type="GO" id="GO:0009897">
    <property type="term" value="C:external side of plasma membrane"/>
    <property type="evidence" value="ECO:0007669"/>
    <property type="project" value="TreeGrafter"/>
</dbReference>
<comment type="caution">
    <text evidence="12">The sequence shown here is derived from an EMBL/GenBank/DDBJ whole genome shotgun (WGS) entry which is preliminary data.</text>
</comment>
<evidence type="ECO:0000256" key="9">
    <source>
        <dbReference type="ARBA" id="ARBA00023180"/>
    </source>
</evidence>
<evidence type="ECO:0000256" key="1">
    <source>
        <dbReference type="ARBA" id="ARBA00004479"/>
    </source>
</evidence>
<evidence type="ECO:0000313" key="12">
    <source>
        <dbReference type="EMBL" id="NXT81613.1"/>
    </source>
</evidence>
<evidence type="ECO:0000256" key="8">
    <source>
        <dbReference type="ARBA" id="ARBA00023157"/>
    </source>
</evidence>
<dbReference type="Gene3D" id="2.60.40.10">
    <property type="entry name" value="Immunoglobulins"/>
    <property type="match status" value="1"/>
</dbReference>
<evidence type="ECO:0000256" key="6">
    <source>
        <dbReference type="ARBA" id="ARBA00022989"/>
    </source>
</evidence>
<keyword evidence="6 10" id="KW-1133">Transmembrane helix</keyword>
<dbReference type="GO" id="GO:0006955">
    <property type="term" value="P:immune response"/>
    <property type="evidence" value="ECO:0007669"/>
    <property type="project" value="TreeGrafter"/>
</dbReference>
<dbReference type="Proteomes" id="UP000557426">
    <property type="component" value="Unassembled WGS sequence"/>
</dbReference>
<protein>
    <submittedName>
        <fullName evidence="12">HA1F protein</fullName>
    </submittedName>
</protein>
<keyword evidence="13" id="KW-1185">Reference proteome</keyword>
<keyword evidence="8" id="KW-1015">Disulfide bond</keyword>
<feature type="transmembrane region" description="Helical" evidence="10">
    <location>
        <begin position="63"/>
        <end position="86"/>
    </location>
</feature>
<accession>A0A7L3FLB4</accession>
<keyword evidence="2" id="KW-0490">MHC I</keyword>